<proteinExistence type="predicted"/>
<keyword evidence="1" id="KW-0472">Membrane</keyword>
<dbReference type="EMBL" id="QXGC01001166">
    <property type="protein sequence ID" value="KAE9209519.1"/>
    <property type="molecule type" value="Genomic_DNA"/>
</dbReference>
<gene>
    <name evidence="3" type="ORF">PF001_g7593</name>
    <name evidence="2" type="ORF">PF004_g16447</name>
</gene>
<accession>A0A6A4E3V2</accession>
<comment type="caution">
    <text evidence="3">The sequence shown here is derived from an EMBL/GenBank/DDBJ whole genome shotgun (WGS) entry which is preliminary data.</text>
</comment>
<sequence>MDFSVVLATVCITVFFPALEPLVTVCVRLSVGVARVPVPALLGSARGALTVAAAASLFAFFGSFVMKPSSSGCCQMPCCWATFSVPCFASPTSRWFALISVAPMAETNVVGGAPFGYCCTNISTNSSREDKLKSIRDAGRTGVTCPAITLVALTLA</sequence>
<dbReference type="Proteomes" id="UP000476176">
    <property type="component" value="Unassembled WGS sequence"/>
</dbReference>
<evidence type="ECO:0000313" key="3">
    <source>
        <dbReference type="EMBL" id="KAE9315821.1"/>
    </source>
</evidence>
<evidence type="ECO:0000313" key="2">
    <source>
        <dbReference type="EMBL" id="KAE9209519.1"/>
    </source>
</evidence>
<evidence type="ECO:0000256" key="1">
    <source>
        <dbReference type="SAM" id="Phobius"/>
    </source>
</evidence>
<protein>
    <submittedName>
        <fullName evidence="3">Uncharacterized protein</fullName>
    </submittedName>
</protein>
<keyword evidence="1" id="KW-0812">Transmembrane</keyword>
<dbReference type="EMBL" id="QXGE01000328">
    <property type="protein sequence ID" value="KAE9315821.1"/>
    <property type="molecule type" value="Genomic_DNA"/>
</dbReference>
<organism evidence="3 4">
    <name type="scientific">Phytophthora fragariae</name>
    <dbReference type="NCBI Taxonomy" id="53985"/>
    <lineage>
        <taxon>Eukaryota</taxon>
        <taxon>Sar</taxon>
        <taxon>Stramenopiles</taxon>
        <taxon>Oomycota</taxon>
        <taxon>Peronosporomycetes</taxon>
        <taxon>Peronosporales</taxon>
        <taxon>Peronosporaceae</taxon>
        <taxon>Phytophthora</taxon>
    </lineage>
</organism>
<name>A0A6A4E3V2_9STRA</name>
<dbReference type="AlphaFoldDB" id="A0A6A4E3V2"/>
<reference evidence="3 4" key="1">
    <citation type="submission" date="2018-08" db="EMBL/GenBank/DDBJ databases">
        <title>Genomic investigation of the strawberry pathogen Phytophthora fragariae indicates pathogenicity is determined by transcriptional variation in three key races.</title>
        <authorList>
            <person name="Adams T.M."/>
            <person name="Armitage A.D."/>
            <person name="Sobczyk M.K."/>
            <person name="Bates H.J."/>
            <person name="Dunwell J.M."/>
            <person name="Nellist C.F."/>
            <person name="Harrison R.J."/>
        </authorList>
    </citation>
    <scope>NUCLEOTIDE SEQUENCE [LARGE SCALE GENOMIC DNA]</scope>
    <source>
        <strain evidence="3 4">A4</strain>
        <strain evidence="2 5">BC-23</strain>
    </source>
</reference>
<keyword evidence="1" id="KW-1133">Transmembrane helix</keyword>
<evidence type="ECO:0000313" key="5">
    <source>
        <dbReference type="Proteomes" id="UP000476176"/>
    </source>
</evidence>
<evidence type="ECO:0000313" key="4">
    <source>
        <dbReference type="Proteomes" id="UP000437068"/>
    </source>
</evidence>
<dbReference type="Proteomes" id="UP000437068">
    <property type="component" value="Unassembled WGS sequence"/>
</dbReference>
<feature type="transmembrane region" description="Helical" evidence="1">
    <location>
        <begin position="45"/>
        <end position="66"/>
    </location>
</feature>